<dbReference type="Pfam" id="PF02290">
    <property type="entry name" value="SRP14"/>
    <property type="match status" value="1"/>
</dbReference>
<gene>
    <name evidence="9" type="ORF">SCHCODRAFT_17857</name>
</gene>
<evidence type="ECO:0000256" key="3">
    <source>
        <dbReference type="ARBA" id="ARBA00022490"/>
    </source>
</evidence>
<evidence type="ECO:0000313" key="9">
    <source>
        <dbReference type="EMBL" id="EFI91550.1"/>
    </source>
</evidence>
<dbReference type="HOGENOM" id="CLU_094309_0_1_1"/>
<dbReference type="OrthoDB" id="19209at2759"/>
<protein>
    <recommendedName>
        <fullName evidence="7">Signal recognition particle subunit SRP14</fullName>
    </recommendedName>
    <alternativeName>
        <fullName evidence="7">Signal recognition particle 14 kDa protein</fullName>
    </alternativeName>
</protein>
<evidence type="ECO:0000256" key="4">
    <source>
        <dbReference type="ARBA" id="ARBA00022884"/>
    </source>
</evidence>
<proteinExistence type="inferred from homology"/>
<keyword evidence="4 7" id="KW-0694">RNA-binding</keyword>
<dbReference type="OMA" id="RFNGHNK"/>
<evidence type="ECO:0000256" key="8">
    <source>
        <dbReference type="SAM" id="MobiDB-lite"/>
    </source>
</evidence>
<evidence type="ECO:0000313" key="10">
    <source>
        <dbReference type="Proteomes" id="UP000007431"/>
    </source>
</evidence>
<comment type="similarity">
    <text evidence="2 7">Belongs to the SRP14 family.</text>
</comment>
<dbReference type="GO" id="GO:0005786">
    <property type="term" value="C:signal recognition particle, endoplasmic reticulum targeting"/>
    <property type="evidence" value="ECO:0007669"/>
    <property type="project" value="UniProtKB-UniRule"/>
</dbReference>
<dbReference type="AlphaFoldDB" id="D8QL60"/>
<dbReference type="RefSeq" id="XP_003026453.1">
    <property type="nucleotide sequence ID" value="XM_003026407.1"/>
</dbReference>
<keyword evidence="3 7" id="KW-0963">Cytoplasm</keyword>
<evidence type="ECO:0000256" key="1">
    <source>
        <dbReference type="ARBA" id="ARBA00004496"/>
    </source>
</evidence>
<dbReference type="InterPro" id="IPR003210">
    <property type="entry name" value="Signal_recog_particle_SRP14"/>
</dbReference>
<dbReference type="GO" id="GO:0030942">
    <property type="term" value="F:endoplasmic reticulum signal peptide binding"/>
    <property type="evidence" value="ECO:0007669"/>
    <property type="project" value="UniProtKB-UniRule"/>
</dbReference>
<dbReference type="PANTHER" id="PTHR12013">
    <property type="entry name" value="SIGNAL RECOGNITION PARTICLE 14 KD PROTEIN"/>
    <property type="match status" value="1"/>
</dbReference>
<organism evidence="10">
    <name type="scientific">Schizophyllum commune (strain H4-8 / FGSC 9210)</name>
    <name type="common">Split gill fungus</name>
    <dbReference type="NCBI Taxonomy" id="578458"/>
    <lineage>
        <taxon>Eukaryota</taxon>
        <taxon>Fungi</taxon>
        <taxon>Dikarya</taxon>
        <taxon>Basidiomycota</taxon>
        <taxon>Agaricomycotina</taxon>
        <taxon>Agaricomycetes</taxon>
        <taxon>Agaricomycetidae</taxon>
        <taxon>Agaricales</taxon>
        <taxon>Schizophyllaceae</taxon>
        <taxon>Schizophyllum</taxon>
    </lineage>
</organism>
<comment type="subunit">
    <text evidence="7">Component of a fungal signal recognition particle (SRP) complex that consists of a 7SL RNA molecule (scR1) and at least six protein subunits: SRP72, SRP68, SRP54, SEC65, SRP21 and SRP14.</text>
</comment>
<dbReference type="VEuPathDB" id="FungiDB:SCHCODRAFT_02644301"/>
<dbReference type="GeneID" id="9593004"/>
<comment type="function">
    <text evidence="7">Component of the signal recognition particle (SRP) complex, a ribonucleoprotein complex that mediates the cotranslational targeting of secretory and membrane proteins to the endoplasmic reticulum (ER).</text>
</comment>
<feature type="compositionally biased region" description="Basic residues" evidence="8">
    <location>
        <begin position="102"/>
        <end position="111"/>
    </location>
</feature>
<dbReference type="eggNOG" id="ENOG502S9M6">
    <property type="taxonomic scope" value="Eukaryota"/>
</dbReference>
<sequence length="177" mass="20137">MGEGDDSARSPLVDNDKFLKDLAALFESPKGSIWLTHKRLTHDGQDTTMKADDGSEDTREYPCLLRAVDGVGTKLSTRVEPGQLDHFYTAYGALLKSSMSALRKRDKKREKQRAEELARRKKRLAEPVIVEGAKRGAGRRKRQRLVKAAIKQQETKKRLEEREQGRAKRIEELVHAQ</sequence>
<dbReference type="FunCoup" id="D8QL60">
    <property type="interactions" value="116"/>
</dbReference>
<comment type="subcellular location">
    <subcellularLocation>
        <location evidence="1 7">Cytoplasm</location>
    </subcellularLocation>
</comment>
<dbReference type="Proteomes" id="UP000007431">
    <property type="component" value="Unassembled WGS sequence"/>
</dbReference>
<feature type="compositionally biased region" description="Basic and acidic residues" evidence="8">
    <location>
        <begin position="153"/>
        <end position="177"/>
    </location>
</feature>
<dbReference type="GO" id="GO:0006614">
    <property type="term" value="P:SRP-dependent cotranslational protein targeting to membrane"/>
    <property type="evidence" value="ECO:0007669"/>
    <property type="project" value="UniProtKB-UniRule"/>
</dbReference>
<keyword evidence="10" id="KW-1185">Reference proteome</keyword>
<evidence type="ECO:0000256" key="7">
    <source>
        <dbReference type="RuleBase" id="RU368100"/>
    </source>
</evidence>
<accession>D8QL60</accession>
<feature type="compositionally biased region" description="Basic residues" evidence="8">
    <location>
        <begin position="136"/>
        <end position="145"/>
    </location>
</feature>
<dbReference type="STRING" id="578458.D8QL60"/>
<dbReference type="InParanoid" id="D8QL60"/>
<dbReference type="EMBL" id="GL377317">
    <property type="protein sequence ID" value="EFI91550.1"/>
    <property type="molecule type" value="Genomic_DNA"/>
</dbReference>
<dbReference type="Gene3D" id="3.30.720.10">
    <property type="entry name" value="Signal recognition particle alu RNA binding heterodimer, srp9/1"/>
    <property type="match status" value="1"/>
</dbReference>
<reference evidence="9 10" key="1">
    <citation type="journal article" date="2010" name="Nat. Biotechnol.">
        <title>Genome sequence of the model mushroom Schizophyllum commune.</title>
        <authorList>
            <person name="Ohm R.A."/>
            <person name="de Jong J.F."/>
            <person name="Lugones L.G."/>
            <person name="Aerts A."/>
            <person name="Kothe E."/>
            <person name="Stajich J.E."/>
            <person name="de Vries R.P."/>
            <person name="Record E."/>
            <person name="Levasseur A."/>
            <person name="Baker S.E."/>
            <person name="Bartholomew K.A."/>
            <person name="Coutinho P.M."/>
            <person name="Erdmann S."/>
            <person name="Fowler T.J."/>
            <person name="Gathman A.C."/>
            <person name="Lombard V."/>
            <person name="Henrissat B."/>
            <person name="Knabe N."/>
            <person name="Kuees U."/>
            <person name="Lilly W.W."/>
            <person name="Lindquist E."/>
            <person name="Lucas S."/>
            <person name="Magnuson J.K."/>
            <person name="Piumi F."/>
            <person name="Raudaskoski M."/>
            <person name="Salamov A."/>
            <person name="Schmutz J."/>
            <person name="Schwarze F.W.M.R."/>
            <person name="vanKuyk P.A."/>
            <person name="Horton J.S."/>
            <person name="Grigoriev I.V."/>
            <person name="Woesten H.A.B."/>
        </authorList>
    </citation>
    <scope>NUCLEOTIDE SEQUENCE [LARGE SCALE GENOMIC DNA]</scope>
    <source>
        <strain evidence="10">H4-8 / FGSC 9210</strain>
    </source>
</reference>
<evidence type="ECO:0000256" key="6">
    <source>
        <dbReference type="ARBA" id="ARBA00023274"/>
    </source>
</evidence>
<evidence type="ECO:0000256" key="2">
    <source>
        <dbReference type="ARBA" id="ARBA00010349"/>
    </source>
</evidence>
<evidence type="ECO:0000256" key="5">
    <source>
        <dbReference type="ARBA" id="ARBA00023135"/>
    </source>
</evidence>
<dbReference type="InterPro" id="IPR009018">
    <property type="entry name" value="Signal_recog_particle_SRP9/14"/>
</dbReference>
<feature type="region of interest" description="Disordered" evidence="8">
    <location>
        <begin position="102"/>
        <end position="177"/>
    </location>
</feature>
<name>D8QL60_SCHCM</name>
<dbReference type="KEGG" id="scm:SCHCO_02644301"/>
<dbReference type="SUPFAM" id="SSF54762">
    <property type="entry name" value="Signal recognition particle alu RNA binding heterodimer, SRP9/14"/>
    <property type="match status" value="1"/>
</dbReference>
<dbReference type="GO" id="GO:0008312">
    <property type="term" value="F:7S RNA binding"/>
    <property type="evidence" value="ECO:0007669"/>
    <property type="project" value="UniProtKB-UniRule"/>
</dbReference>
<keyword evidence="6 7" id="KW-0687">Ribonucleoprotein</keyword>
<keyword evidence="5 7" id="KW-0733">Signal recognition particle</keyword>